<protein>
    <recommendedName>
        <fullName evidence="2">PDZ-like domain-containing protein</fullName>
    </recommendedName>
</protein>
<reference evidence="3 4" key="1">
    <citation type="journal article" date="2018" name="New Phytol.">
        <title>Phylogenomics of Endogonaceae and evolution of mycorrhizas within Mucoromycota.</title>
        <authorList>
            <person name="Chang Y."/>
            <person name="Desiro A."/>
            <person name="Na H."/>
            <person name="Sandor L."/>
            <person name="Lipzen A."/>
            <person name="Clum A."/>
            <person name="Barry K."/>
            <person name="Grigoriev I.V."/>
            <person name="Martin F.M."/>
            <person name="Stajich J.E."/>
            <person name="Smith M.E."/>
            <person name="Bonito G."/>
            <person name="Spatafora J.W."/>
        </authorList>
    </citation>
    <scope>NUCLEOTIDE SEQUENCE [LARGE SCALE GENOMIC DNA]</scope>
    <source>
        <strain evidence="3 4">AD002</strain>
    </source>
</reference>
<accession>A0A433PA51</accession>
<dbReference type="Pfam" id="PF12812">
    <property type="entry name" value="PDZ_1"/>
    <property type="match status" value="1"/>
</dbReference>
<dbReference type="Gene3D" id="2.30.42.10">
    <property type="match status" value="1"/>
</dbReference>
<evidence type="ECO:0000313" key="4">
    <source>
        <dbReference type="Proteomes" id="UP000274822"/>
    </source>
</evidence>
<evidence type="ECO:0000256" key="1">
    <source>
        <dbReference type="ARBA" id="ARBA00022737"/>
    </source>
</evidence>
<dbReference type="Proteomes" id="UP000274822">
    <property type="component" value="Unassembled WGS sequence"/>
</dbReference>
<feature type="domain" description="PDZ-like" evidence="2">
    <location>
        <begin position="180"/>
        <end position="257"/>
    </location>
</feature>
<dbReference type="PANTHER" id="PTHR46366">
    <property type="entry name" value="PRO-APOPTOTIC SERINE PROTEASE NMA111"/>
    <property type="match status" value="1"/>
</dbReference>
<proteinExistence type="predicted"/>
<dbReference type="SUPFAM" id="SSF50156">
    <property type="entry name" value="PDZ domain-like"/>
    <property type="match status" value="1"/>
</dbReference>
<keyword evidence="1" id="KW-0677">Repeat</keyword>
<gene>
    <name evidence="3" type="ORF">BC938DRAFT_477379</name>
</gene>
<name>A0A433PA51_9FUNG</name>
<sequence>MLNTPLSQECSGGVLANDDGHVQGLWLTYLGDRSSRGGDNSYYLGLDIRAIMPILEPLRQDLSVELRCLNVEVTTVSVEDAREMGLSDEYVAKVHEANEERRHLFMVKRTETGSESSTVLKDLDVVLEINGKVITRMRISKPHLLKQFDVQYNNEFLDMVVLRDAQELRLRVPTSPVQALETSRIVVWAGGIFQVPHKAVRQQSKKMPSEVYLTTRYSGSPVSLYGLDTTRWITAINGKPVETLDDFLAVVRECPDNTYVRVKAVNFEMAPSVMSVKQNLHYWPTSEMVRDSASEFGWRLVKQ</sequence>
<dbReference type="EMBL" id="RBNJ01027397">
    <property type="protein sequence ID" value="RUS14411.1"/>
    <property type="molecule type" value="Genomic_DNA"/>
</dbReference>
<keyword evidence="4" id="KW-1185">Reference proteome</keyword>
<evidence type="ECO:0000259" key="2">
    <source>
        <dbReference type="Pfam" id="PF12812"/>
    </source>
</evidence>
<dbReference type="InterPro" id="IPR036034">
    <property type="entry name" value="PDZ_sf"/>
</dbReference>
<comment type="caution">
    <text evidence="3">The sequence shown here is derived from an EMBL/GenBank/DDBJ whole genome shotgun (WGS) entry which is preliminary data.</text>
</comment>
<organism evidence="3 4">
    <name type="scientific">Jimgerdemannia flammicorona</name>
    <dbReference type="NCBI Taxonomy" id="994334"/>
    <lineage>
        <taxon>Eukaryota</taxon>
        <taxon>Fungi</taxon>
        <taxon>Fungi incertae sedis</taxon>
        <taxon>Mucoromycota</taxon>
        <taxon>Mucoromycotina</taxon>
        <taxon>Endogonomycetes</taxon>
        <taxon>Endogonales</taxon>
        <taxon>Endogonaceae</taxon>
        <taxon>Jimgerdemannia</taxon>
    </lineage>
</organism>
<dbReference type="InterPro" id="IPR025926">
    <property type="entry name" value="PDZ-like_dom"/>
</dbReference>
<dbReference type="PANTHER" id="PTHR46366:SF8">
    <property type="entry name" value="PRO-APOPTOTIC SERINE PROTEASE NMA111"/>
    <property type="match status" value="1"/>
</dbReference>
<dbReference type="AlphaFoldDB" id="A0A433PA51"/>
<evidence type="ECO:0000313" key="3">
    <source>
        <dbReference type="EMBL" id="RUS14411.1"/>
    </source>
</evidence>